<dbReference type="Proteomes" id="UP000221250">
    <property type="component" value="Segment"/>
</dbReference>
<evidence type="ECO:0000256" key="1">
    <source>
        <dbReference type="SAM" id="Coils"/>
    </source>
</evidence>
<sequence>MSEHNSTEQQDSGMMLRDHIVSLEQRVRNLSGQVQDLSAELAQTSTNHTNKSIECRRLTRVLAERDAQLQAATDLASERKTALEQMISVGEAQRKLRETESRTAEKRYNELRNQLAKPAGNQKFVMNMIINAALNELRCGVERALFMYSTANPRKTNRHRAAEQALREQLTLEDVPSSLQDIVKVYCVTTNTAFDIDSVLSELSAHVMLCRETIEDSDTASGMFNQMSSTIVAQRALLEQDVASEPDDILFTFMYDVINDDEKPYGDSLIDAVTKLCVRYAQQLSFELPVLSDE</sequence>
<keyword evidence="1" id="KW-0175">Coiled coil</keyword>
<feature type="coiled-coil region" evidence="1">
    <location>
        <begin position="20"/>
        <end position="47"/>
    </location>
</feature>
<keyword evidence="3" id="KW-1185">Reference proteome</keyword>
<organism evidence="2 3">
    <name type="scientific">Erwinia phage vB_EamM_Yoloswag</name>
    <dbReference type="NCBI Taxonomy" id="1958956"/>
    <lineage>
        <taxon>Viruses</taxon>
        <taxon>Duplodnaviria</taxon>
        <taxon>Heunggongvirae</taxon>
        <taxon>Uroviricota</taxon>
        <taxon>Caudoviricetes</taxon>
        <taxon>Yoloswagvirus</taxon>
        <taxon>Yoloswagvirus yoloswag</taxon>
    </lineage>
</organism>
<evidence type="ECO:0000313" key="3">
    <source>
        <dbReference type="Proteomes" id="UP000221250"/>
    </source>
</evidence>
<accession>A0A1S6L3N5</accession>
<proteinExistence type="predicted"/>
<evidence type="ECO:0000313" key="2">
    <source>
        <dbReference type="EMBL" id="AQT28788.1"/>
    </source>
</evidence>
<dbReference type="EMBL" id="KY448244">
    <property type="protein sequence ID" value="AQT28788.1"/>
    <property type="molecule type" value="Genomic_DNA"/>
</dbReference>
<protein>
    <submittedName>
        <fullName evidence="2">Uncharacterized protein</fullName>
    </submittedName>
</protein>
<gene>
    <name evidence="2" type="ORF">YOLOSWAG_319</name>
</gene>
<reference evidence="2 3" key="1">
    <citation type="submission" date="2017-01" db="EMBL/GenBank/DDBJ databases">
        <authorList>
            <person name="Mah S.A."/>
            <person name="Swanson W.J."/>
            <person name="Moy G.W."/>
            <person name="Vacquier V.D."/>
        </authorList>
    </citation>
    <scope>NUCLEOTIDE SEQUENCE [LARGE SCALE GENOMIC DNA]</scope>
</reference>
<name>A0A1S6L3N5_9CAUD</name>